<dbReference type="SUPFAM" id="SSF102405">
    <property type="entry name" value="MCP/YpsA-like"/>
    <property type="match status" value="1"/>
</dbReference>
<reference evidence="4" key="1">
    <citation type="journal article" date="2014" name="Genome Announc.">
        <title>Complete Genome Sequence of Campylobacter iguaniorum Strain 1485ET, Isolated from a Bearded Dragon (Pogona vitticeps).</title>
        <authorList>
            <person name="Gilbert M.J."/>
            <person name="Miller W.G."/>
            <person name="Yee E."/>
            <person name="Kik M."/>
            <person name="Wagenaar J.A."/>
            <person name="Duim B."/>
        </authorList>
    </citation>
    <scope>NUCLEOTIDE SEQUENCE [LARGE SCALE GENOMIC DNA]</scope>
    <source>
        <strain evidence="4">1485E</strain>
    </source>
</reference>
<dbReference type="PANTHER" id="PTHR43022:SF1">
    <property type="entry name" value="PROTEIN SMF"/>
    <property type="match status" value="1"/>
</dbReference>
<feature type="domain" description="Smf/DprA SLOG" evidence="2">
    <location>
        <begin position="7"/>
        <end position="200"/>
    </location>
</feature>
<dbReference type="Gene3D" id="3.40.50.450">
    <property type="match status" value="1"/>
</dbReference>
<comment type="similarity">
    <text evidence="1">Belongs to the DprA/Smf family.</text>
</comment>
<protein>
    <submittedName>
        <fullName evidence="3">DNA protecting protein DprA</fullName>
    </submittedName>
</protein>
<organism evidence="3 4">
    <name type="scientific">Campylobacter iguaniorum</name>
    <dbReference type="NCBI Taxonomy" id="1244531"/>
    <lineage>
        <taxon>Bacteria</taxon>
        <taxon>Pseudomonadati</taxon>
        <taxon>Campylobacterota</taxon>
        <taxon>Epsilonproteobacteria</taxon>
        <taxon>Campylobacterales</taxon>
        <taxon>Campylobacteraceae</taxon>
        <taxon>Campylobacter</taxon>
    </lineage>
</organism>
<name>A0A076FGR6_9BACT</name>
<dbReference type="GO" id="GO:0009294">
    <property type="term" value="P:DNA-mediated transformation"/>
    <property type="evidence" value="ECO:0007669"/>
    <property type="project" value="InterPro"/>
</dbReference>
<sequence length="253" mass="28094">MDFITKLPSELDRLKKPVQKLYYKGNLELLNLPKVAIVGARKCTPYTKNLVISLASSLRKHGVCVLSGGAIGVDNYAHEGAFPLTIGIFGNGLDEIYPVQNAKMINQIYSNSLALSEYEPDFKAHSWSFLERNRIVVALSQAVVIAQADFKSGSMASARLALDMGIPLFVLPQRLEDSRGTNSLLAKNQANLIDDFDAFSAKFGSLYQEDDEILSFIKINSSFDECYAKFGDKLYEYELESKIAIDGIYVRVV</sequence>
<dbReference type="Pfam" id="PF02481">
    <property type="entry name" value="DNA_processg_A"/>
    <property type="match status" value="1"/>
</dbReference>
<evidence type="ECO:0000256" key="1">
    <source>
        <dbReference type="ARBA" id="ARBA00006525"/>
    </source>
</evidence>
<dbReference type="RefSeq" id="WP_038454583.1">
    <property type="nucleotide sequence ID" value="NZ_CP009043.1"/>
</dbReference>
<keyword evidence="4" id="KW-1185">Reference proteome</keyword>
<dbReference type="STRING" id="1244531.CIG2463D_1261"/>
<evidence type="ECO:0000313" key="3">
    <source>
        <dbReference type="EMBL" id="AII15004.1"/>
    </source>
</evidence>
<gene>
    <name evidence="3" type="primary">dprA</name>
    <name evidence="3" type="ORF">CIG1485E_1170</name>
</gene>
<dbReference type="OrthoDB" id="9785707at2"/>
<dbReference type="eggNOG" id="COG0758">
    <property type="taxonomic scope" value="Bacteria"/>
</dbReference>
<dbReference type="KEGG" id="caj:CIG1485E_1170"/>
<dbReference type="AlphaFoldDB" id="A0A076FGR6"/>
<accession>A0A076FGR6</accession>
<evidence type="ECO:0000259" key="2">
    <source>
        <dbReference type="Pfam" id="PF02481"/>
    </source>
</evidence>
<dbReference type="InterPro" id="IPR057666">
    <property type="entry name" value="DrpA_SLOG"/>
</dbReference>
<dbReference type="EMBL" id="CP009043">
    <property type="protein sequence ID" value="AII15004.1"/>
    <property type="molecule type" value="Genomic_DNA"/>
</dbReference>
<dbReference type="PANTHER" id="PTHR43022">
    <property type="entry name" value="PROTEIN SMF"/>
    <property type="match status" value="1"/>
</dbReference>
<proteinExistence type="inferred from homology"/>
<dbReference type="HOGENOM" id="CLU_029601_0_4_7"/>
<evidence type="ECO:0000313" key="4">
    <source>
        <dbReference type="Proteomes" id="UP000028486"/>
    </source>
</evidence>
<dbReference type="Proteomes" id="UP000028486">
    <property type="component" value="Chromosome"/>
</dbReference>
<dbReference type="InterPro" id="IPR003488">
    <property type="entry name" value="DprA"/>
</dbReference>